<feature type="transmembrane region" description="Helical" evidence="1">
    <location>
        <begin position="98"/>
        <end position="125"/>
    </location>
</feature>
<gene>
    <name evidence="2" type="ORF">FC91_GL000161</name>
</gene>
<sequence length="204" mass="23062">MLGKLSQKVFVQVYVLILLNLFFWAFTFIGGIVLGVGPALRVISELYLDSQSDYQNVKFKTGWQYFKQYFWLANGQFWGFAGIFALLAYNLFLSAQLTGFWVLLVQFILFFALAAVLVTGGYTLLLVSRFDVTTKNAVMLAIGQLFQNFTQFLLTIIGLAAIGAASYFWPGLIIFLTVATAIRWLNYCGRRWYAHINTLLASGH</sequence>
<keyword evidence="1" id="KW-0472">Membrane</keyword>
<evidence type="ECO:0008006" key="4">
    <source>
        <dbReference type="Google" id="ProtNLM"/>
    </source>
</evidence>
<feature type="transmembrane region" description="Helical" evidence="1">
    <location>
        <begin position="12"/>
        <end position="36"/>
    </location>
</feature>
<accession>A0A0R1XJG0</accession>
<reference evidence="2 3" key="1">
    <citation type="journal article" date="2015" name="Genome Announc.">
        <title>Expanding the biotechnology potential of lactobacilli through comparative genomics of 213 strains and associated genera.</title>
        <authorList>
            <person name="Sun Z."/>
            <person name="Harris H.M."/>
            <person name="McCann A."/>
            <person name="Guo C."/>
            <person name="Argimon S."/>
            <person name="Zhang W."/>
            <person name="Yang X."/>
            <person name="Jeffery I.B."/>
            <person name="Cooney J.C."/>
            <person name="Kagawa T.F."/>
            <person name="Liu W."/>
            <person name="Song Y."/>
            <person name="Salvetti E."/>
            <person name="Wrobel A."/>
            <person name="Rasinkangas P."/>
            <person name="Parkhill J."/>
            <person name="Rea M.C."/>
            <person name="O'Sullivan O."/>
            <person name="Ritari J."/>
            <person name="Douillard F.P."/>
            <person name="Paul Ross R."/>
            <person name="Yang R."/>
            <person name="Briner A.E."/>
            <person name="Felis G.E."/>
            <person name="de Vos W.M."/>
            <person name="Barrangou R."/>
            <person name="Klaenhammer T.R."/>
            <person name="Caufield P.W."/>
            <person name="Cui Y."/>
            <person name="Zhang H."/>
            <person name="O'Toole P.W."/>
        </authorList>
    </citation>
    <scope>NUCLEOTIDE SEQUENCE [LARGE SCALE GENOMIC DNA]</scope>
    <source>
        <strain evidence="2 3">DSM 16991</strain>
    </source>
</reference>
<dbReference type="RefSeq" id="WP_035439963.1">
    <property type="nucleotide sequence ID" value="NZ_AUEH01000010.1"/>
</dbReference>
<dbReference type="OrthoDB" id="1650985at2"/>
<dbReference type="eggNOG" id="COG5578">
    <property type="taxonomic scope" value="Bacteria"/>
</dbReference>
<comment type="caution">
    <text evidence="2">The sequence shown here is derived from an EMBL/GenBank/DDBJ whole genome shotgun (WGS) entry which is preliminary data.</text>
</comment>
<feature type="transmembrane region" description="Helical" evidence="1">
    <location>
        <begin position="167"/>
        <end position="185"/>
    </location>
</feature>
<dbReference type="AlphaFoldDB" id="A0A0R1XJG0"/>
<proteinExistence type="predicted"/>
<dbReference type="PATRIC" id="fig|1122147.4.peg.163"/>
<keyword evidence="1" id="KW-0812">Transmembrane</keyword>
<keyword evidence="1" id="KW-1133">Transmembrane helix</keyword>
<name>A0A0R1XJG0_9LACO</name>
<dbReference type="InterPro" id="IPR006938">
    <property type="entry name" value="DUF624"/>
</dbReference>
<dbReference type="EMBL" id="AZFW01000008">
    <property type="protein sequence ID" value="KRM29969.1"/>
    <property type="molecule type" value="Genomic_DNA"/>
</dbReference>
<evidence type="ECO:0000313" key="2">
    <source>
        <dbReference type="EMBL" id="KRM29969.1"/>
    </source>
</evidence>
<dbReference type="Proteomes" id="UP000050949">
    <property type="component" value="Unassembled WGS sequence"/>
</dbReference>
<evidence type="ECO:0000313" key="3">
    <source>
        <dbReference type="Proteomes" id="UP000050949"/>
    </source>
</evidence>
<organism evidence="2 3">
    <name type="scientific">Schleiferilactobacillus harbinensis DSM 16991</name>
    <dbReference type="NCBI Taxonomy" id="1122147"/>
    <lineage>
        <taxon>Bacteria</taxon>
        <taxon>Bacillati</taxon>
        <taxon>Bacillota</taxon>
        <taxon>Bacilli</taxon>
        <taxon>Lactobacillales</taxon>
        <taxon>Lactobacillaceae</taxon>
        <taxon>Schleiferilactobacillus</taxon>
    </lineage>
</organism>
<feature type="transmembrane region" description="Helical" evidence="1">
    <location>
        <begin position="137"/>
        <end position="161"/>
    </location>
</feature>
<protein>
    <recommendedName>
        <fullName evidence="4">Integral membrane protein</fullName>
    </recommendedName>
</protein>
<dbReference type="Pfam" id="PF04854">
    <property type="entry name" value="DUF624"/>
    <property type="match status" value="1"/>
</dbReference>
<feature type="transmembrane region" description="Helical" evidence="1">
    <location>
        <begin position="69"/>
        <end position="92"/>
    </location>
</feature>
<evidence type="ECO:0000256" key="1">
    <source>
        <dbReference type="SAM" id="Phobius"/>
    </source>
</evidence>